<dbReference type="STRING" id="1385369.N825_33185"/>
<accession>W9H3L3</accession>
<dbReference type="AlphaFoldDB" id="W9H3L3"/>
<keyword evidence="2" id="KW-0812">Transmembrane</keyword>
<feature type="region of interest" description="Disordered" evidence="1">
    <location>
        <begin position="1"/>
        <end position="35"/>
    </location>
</feature>
<dbReference type="Proteomes" id="UP000019486">
    <property type="component" value="Unassembled WGS sequence"/>
</dbReference>
<keyword evidence="4" id="KW-1185">Reference proteome</keyword>
<dbReference type="RefSeq" id="WP_037450643.1">
    <property type="nucleotide sequence ID" value="NZ_AVFL01000006.1"/>
</dbReference>
<proteinExistence type="predicted"/>
<feature type="transmembrane region" description="Helical" evidence="2">
    <location>
        <begin position="49"/>
        <end position="70"/>
    </location>
</feature>
<gene>
    <name evidence="3" type="ORF">N825_33185</name>
</gene>
<keyword evidence="2" id="KW-1133">Transmembrane helix</keyword>
<reference evidence="3 4" key="1">
    <citation type="submission" date="2013-08" db="EMBL/GenBank/DDBJ databases">
        <title>The genome sequence of Skermanella stibiiresistens.</title>
        <authorList>
            <person name="Zhu W."/>
            <person name="Wang G."/>
        </authorList>
    </citation>
    <scope>NUCLEOTIDE SEQUENCE [LARGE SCALE GENOMIC DNA]</scope>
    <source>
        <strain evidence="3 4">SB22</strain>
    </source>
</reference>
<evidence type="ECO:0000313" key="3">
    <source>
        <dbReference type="EMBL" id="EWY40785.1"/>
    </source>
</evidence>
<dbReference type="EMBL" id="AVFL01000006">
    <property type="protein sequence ID" value="EWY40785.1"/>
    <property type="molecule type" value="Genomic_DNA"/>
</dbReference>
<evidence type="ECO:0000313" key="4">
    <source>
        <dbReference type="Proteomes" id="UP000019486"/>
    </source>
</evidence>
<protein>
    <submittedName>
        <fullName evidence="3">Uncharacterized protein</fullName>
    </submittedName>
</protein>
<evidence type="ECO:0000256" key="1">
    <source>
        <dbReference type="SAM" id="MobiDB-lite"/>
    </source>
</evidence>
<keyword evidence="2" id="KW-0472">Membrane</keyword>
<sequence>MTTEANDTAANDSATNDTVAHDTVSPNDKGRSEMMVAPPARSGGGGATVAVFLSLLALTASVGSTGWILLRHQPAVRTAAESVVALAGEVKATTSASRDTTDVVGKLGAAVTQLRSDLAASIQPSSQVGALEKRITLIEAGLGALARVAAADMASRSLAVAAAGSTVPPNEIGRLVTLASSIPETAAAAGELGKATAGAAISRQGLKTDLSRIAGQIEEASAPEARDAVRTVRTFLNRTVNDVGETLGLPLNQQSPAAMLRDAYRSIDSDLATAIRIAMTSDQHAQPAVADWIVRAKSRLAFEQNVRRLTDLLAAERQVDKT</sequence>
<comment type="caution">
    <text evidence="3">The sequence shown here is derived from an EMBL/GenBank/DDBJ whole genome shotgun (WGS) entry which is preliminary data.</text>
</comment>
<dbReference type="OrthoDB" id="9982892at2"/>
<evidence type="ECO:0000256" key="2">
    <source>
        <dbReference type="SAM" id="Phobius"/>
    </source>
</evidence>
<name>W9H3L3_9PROT</name>
<feature type="compositionally biased region" description="Low complexity" evidence="1">
    <location>
        <begin position="1"/>
        <end position="18"/>
    </location>
</feature>
<organism evidence="3 4">
    <name type="scientific">Skermanella stibiiresistens SB22</name>
    <dbReference type="NCBI Taxonomy" id="1385369"/>
    <lineage>
        <taxon>Bacteria</taxon>
        <taxon>Pseudomonadati</taxon>
        <taxon>Pseudomonadota</taxon>
        <taxon>Alphaproteobacteria</taxon>
        <taxon>Rhodospirillales</taxon>
        <taxon>Azospirillaceae</taxon>
        <taxon>Skermanella</taxon>
    </lineage>
</organism>